<accession>A0A2W5B3R7</accession>
<protein>
    <submittedName>
        <fullName evidence="2">Uncharacterized protein</fullName>
    </submittedName>
</protein>
<feature type="compositionally biased region" description="Basic residues" evidence="1">
    <location>
        <begin position="16"/>
        <end position="25"/>
    </location>
</feature>
<evidence type="ECO:0000256" key="1">
    <source>
        <dbReference type="SAM" id="MobiDB-lite"/>
    </source>
</evidence>
<gene>
    <name evidence="2" type="ORF">DI609_04060</name>
</gene>
<dbReference type="AlphaFoldDB" id="A0A2W5B3R7"/>
<dbReference type="Proteomes" id="UP000249451">
    <property type="component" value="Unassembled WGS sequence"/>
</dbReference>
<sequence>MTTSPKSTTNEAPDSRHKKPRRRASHTIIRSTEAGDHTACGNFIARQWATPVEVDSDGVPLSAEYYPCPACRDMNRLEKDMKGHWPMFRLPADLALDMADVWEIKK</sequence>
<organism evidence="2 3">
    <name type="scientific">Corynebacterium urealyticum</name>
    <dbReference type="NCBI Taxonomy" id="43771"/>
    <lineage>
        <taxon>Bacteria</taxon>
        <taxon>Bacillati</taxon>
        <taxon>Actinomycetota</taxon>
        <taxon>Actinomycetes</taxon>
        <taxon>Mycobacteriales</taxon>
        <taxon>Corynebacteriaceae</taxon>
        <taxon>Corynebacterium</taxon>
    </lineage>
</organism>
<feature type="compositionally biased region" description="Polar residues" evidence="1">
    <location>
        <begin position="1"/>
        <end position="12"/>
    </location>
</feature>
<reference evidence="2 3" key="1">
    <citation type="submission" date="2017-11" db="EMBL/GenBank/DDBJ databases">
        <title>Infants hospitalized years apart are colonized by the same room-sourced microbial strains.</title>
        <authorList>
            <person name="Brooks B."/>
            <person name="Olm M.R."/>
            <person name="Firek B.A."/>
            <person name="Baker R."/>
            <person name="Thomas B.C."/>
            <person name="Morowitz M.J."/>
            <person name="Banfield J.F."/>
        </authorList>
    </citation>
    <scope>NUCLEOTIDE SEQUENCE [LARGE SCALE GENOMIC DNA]</scope>
    <source>
        <strain evidence="2">S2_012_000_R3_87</strain>
    </source>
</reference>
<comment type="caution">
    <text evidence="2">The sequence shown here is derived from an EMBL/GenBank/DDBJ whole genome shotgun (WGS) entry which is preliminary data.</text>
</comment>
<feature type="region of interest" description="Disordered" evidence="1">
    <location>
        <begin position="1"/>
        <end position="26"/>
    </location>
</feature>
<evidence type="ECO:0000313" key="2">
    <source>
        <dbReference type="EMBL" id="PZP01465.1"/>
    </source>
</evidence>
<proteinExistence type="predicted"/>
<name>A0A2W5B3R7_9CORY</name>
<dbReference type="EMBL" id="QFNY01000070">
    <property type="protein sequence ID" value="PZP01465.1"/>
    <property type="molecule type" value="Genomic_DNA"/>
</dbReference>
<evidence type="ECO:0000313" key="3">
    <source>
        <dbReference type="Proteomes" id="UP000249451"/>
    </source>
</evidence>